<feature type="compositionally biased region" description="Basic and acidic residues" evidence="1">
    <location>
        <begin position="196"/>
        <end position="205"/>
    </location>
</feature>
<feature type="region of interest" description="Disordered" evidence="1">
    <location>
        <begin position="1"/>
        <end position="78"/>
    </location>
</feature>
<dbReference type="Proteomes" id="UP001221413">
    <property type="component" value="Unassembled WGS sequence"/>
</dbReference>
<evidence type="ECO:0000313" key="3">
    <source>
        <dbReference type="Proteomes" id="UP001221413"/>
    </source>
</evidence>
<organism evidence="2 3">
    <name type="scientific">Drechslerella dactyloides</name>
    <name type="common">Nematode-trapping fungus</name>
    <name type="synonym">Arthrobotrys dactyloides</name>
    <dbReference type="NCBI Taxonomy" id="74499"/>
    <lineage>
        <taxon>Eukaryota</taxon>
        <taxon>Fungi</taxon>
        <taxon>Dikarya</taxon>
        <taxon>Ascomycota</taxon>
        <taxon>Pezizomycotina</taxon>
        <taxon>Orbiliomycetes</taxon>
        <taxon>Orbiliales</taxon>
        <taxon>Orbiliaceae</taxon>
        <taxon>Drechslerella</taxon>
    </lineage>
</organism>
<keyword evidence="3" id="KW-1185">Reference proteome</keyword>
<sequence length="205" mass="23280">MRNRRTSMFESPAIGSAIEEEEQGSENRSRASRSSPPQNRRVRYTGLFGAIDPVSYESPLQRRPPGRRGNRNLRNFFDAPSPLYEARDITLDNELGSTFLPQINTQQSDFGGGDRNEGLSLEQTPSLQQFMIDLGEHQSAYPETQNDFMRLQDFVEDTELGINPSGPNRARRLDLTGGLGEYRVWEEAKEEESEDNSGRMDEETD</sequence>
<name>A0AAD6IZC4_DREDA</name>
<feature type="region of interest" description="Disordered" evidence="1">
    <location>
        <begin position="185"/>
        <end position="205"/>
    </location>
</feature>
<accession>A0AAD6IZC4</accession>
<evidence type="ECO:0000313" key="2">
    <source>
        <dbReference type="EMBL" id="KAJ6261092.1"/>
    </source>
</evidence>
<dbReference type="AlphaFoldDB" id="A0AAD6IZC4"/>
<protein>
    <submittedName>
        <fullName evidence="2">Uncharacterized protein</fullName>
    </submittedName>
</protein>
<dbReference type="EMBL" id="JAQGDS010000004">
    <property type="protein sequence ID" value="KAJ6261092.1"/>
    <property type="molecule type" value="Genomic_DNA"/>
</dbReference>
<evidence type="ECO:0000256" key="1">
    <source>
        <dbReference type="SAM" id="MobiDB-lite"/>
    </source>
</evidence>
<reference evidence="2" key="1">
    <citation type="submission" date="2023-01" db="EMBL/GenBank/DDBJ databases">
        <title>The chitinases involved in constricting ring structure development in the nematode-trapping fungus Drechslerella dactyloides.</title>
        <authorList>
            <person name="Wang R."/>
            <person name="Zhang L."/>
            <person name="Tang P."/>
            <person name="Li S."/>
            <person name="Liang L."/>
        </authorList>
    </citation>
    <scope>NUCLEOTIDE SEQUENCE</scope>
    <source>
        <strain evidence="2">YMF1.00031</strain>
    </source>
</reference>
<gene>
    <name evidence="2" type="ORF">Dda_3757</name>
</gene>
<comment type="caution">
    <text evidence="2">The sequence shown here is derived from an EMBL/GenBank/DDBJ whole genome shotgun (WGS) entry which is preliminary data.</text>
</comment>
<proteinExistence type="predicted"/>